<comment type="caution">
    <text evidence="1">The sequence shown here is derived from an EMBL/GenBank/DDBJ whole genome shotgun (WGS) entry which is preliminary data.</text>
</comment>
<dbReference type="InterPro" id="IPR036572">
    <property type="entry name" value="Doublecortin_dom_sf"/>
</dbReference>
<dbReference type="SUPFAM" id="SSF89837">
    <property type="entry name" value="Doublecortin (DC)"/>
    <property type="match status" value="1"/>
</dbReference>
<feature type="non-terminal residue" evidence="1">
    <location>
        <position position="1"/>
    </location>
</feature>
<keyword evidence="2" id="KW-1185">Reference proteome</keyword>
<evidence type="ECO:0000313" key="2">
    <source>
        <dbReference type="Proteomes" id="UP001381693"/>
    </source>
</evidence>
<reference evidence="1 2" key="1">
    <citation type="submission" date="2023-11" db="EMBL/GenBank/DDBJ databases">
        <title>Halocaridina rubra genome assembly.</title>
        <authorList>
            <person name="Smith C."/>
        </authorList>
    </citation>
    <scope>NUCLEOTIDE SEQUENCE [LARGE SCALE GENOMIC DNA]</scope>
    <source>
        <strain evidence="1">EP-1</strain>
        <tissue evidence="1">Whole</tissue>
    </source>
</reference>
<dbReference type="EMBL" id="JAXCGZ010023362">
    <property type="protein sequence ID" value="KAK7012938.1"/>
    <property type="molecule type" value="Genomic_DNA"/>
</dbReference>
<gene>
    <name evidence="1" type="ORF">SK128_021794</name>
</gene>
<accession>A0AAN8ZVJ1</accession>
<dbReference type="Proteomes" id="UP001381693">
    <property type="component" value="Unassembled WGS sequence"/>
</dbReference>
<dbReference type="GO" id="GO:0035556">
    <property type="term" value="P:intracellular signal transduction"/>
    <property type="evidence" value="ECO:0007669"/>
    <property type="project" value="InterPro"/>
</dbReference>
<proteinExistence type="predicted"/>
<dbReference type="Gene3D" id="3.10.20.230">
    <property type="entry name" value="Doublecortin domain"/>
    <property type="match status" value="1"/>
</dbReference>
<dbReference type="AlphaFoldDB" id="A0AAN8ZVJ1"/>
<name>A0AAN8ZVJ1_HALRR</name>
<protein>
    <submittedName>
        <fullName evidence="1">Uncharacterized protein</fullName>
    </submittedName>
</protein>
<organism evidence="1 2">
    <name type="scientific">Halocaridina rubra</name>
    <name type="common">Hawaiian red shrimp</name>
    <dbReference type="NCBI Taxonomy" id="373956"/>
    <lineage>
        <taxon>Eukaryota</taxon>
        <taxon>Metazoa</taxon>
        <taxon>Ecdysozoa</taxon>
        <taxon>Arthropoda</taxon>
        <taxon>Crustacea</taxon>
        <taxon>Multicrustacea</taxon>
        <taxon>Malacostraca</taxon>
        <taxon>Eumalacostraca</taxon>
        <taxon>Eucarida</taxon>
        <taxon>Decapoda</taxon>
        <taxon>Pleocyemata</taxon>
        <taxon>Caridea</taxon>
        <taxon>Atyoidea</taxon>
        <taxon>Atyidae</taxon>
        <taxon>Halocaridina</taxon>
    </lineage>
</organism>
<evidence type="ECO:0000313" key="1">
    <source>
        <dbReference type="EMBL" id="KAK7012938.1"/>
    </source>
</evidence>
<sequence>YENIGKPLLKKKVLQNYKPIHRQGLKNEVFTVNVYKNGDSERAFPFQFSQADYSNWEQALSRLSENIRMTQGPIKR</sequence>